<dbReference type="EMBL" id="CP015136">
    <property type="protein sequence ID" value="AMY10146.1"/>
    <property type="molecule type" value="Genomic_DNA"/>
</dbReference>
<evidence type="ECO:0000313" key="2">
    <source>
        <dbReference type="Proteomes" id="UP000076079"/>
    </source>
</evidence>
<proteinExistence type="predicted"/>
<organism evidence="1 2">
    <name type="scientific">Luteitalea pratensis</name>
    <dbReference type="NCBI Taxonomy" id="1855912"/>
    <lineage>
        <taxon>Bacteria</taxon>
        <taxon>Pseudomonadati</taxon>
        <taxon>Acidobacteriota</taxon>
        <taxon>Vicinamibacteria</taxon>
        <taxon>Vicinamibacterales</taxon>
        <taxon>Vicinamibacteraceae</taxon>
        <taxon>Luteitalea</taxon>
    </lineage>
</organism>
<dbReference type="AlphaFoldDB" id="A0A143PP39"/>
<dbReference type="Proteomes" id="UP000076079">
    <property type="component" value="Chromosome"/>
</dbReference>
<name>A0A143PP39_LUTPR</name>
<dbReference type="KEGG" id="abac:LuPra_03374"/>
<keyword evidence="2" id="KW-1185">Reference proteome</keyword>
<evidence type="ECO:0000313" key="1">
    <source>
        <dbReference type="EMBL" id="AMY10146.1"/>
    </source>
</evidence>
<dbReference type="STRING" id="1855912.LuPra_03374"/>
<gene>
    <name evidence="1" type="ORF">LuPra_03374</name>
</gene>
<dbReference type="RefSeq" id="WP_110171817.1">
    <property type="nucleotide sequence ID" value="NZ_CP015136.1"/>
</dbReference>
<reference evidence="1 2" key="1">
    <citation type="journal article" date="2016" name="Genome Announc.">
        <title>First Complete Genome Sequence of a Subdivision 6 Acidobacterium Strain.</title>
        <authorList>
            <person name="Huang S."/>
            <person name="Vieira S."/>
            <person name="Bunk B."/>
            <person name="Riedel T."/>
            <person name="Sproer C."/>
            <person name="Overmann J."/>
        </authorList>
    </citation>
    <scope>NUCLEOTIDE SEQUENCE [LARGE SCALE GENOMIC DNA]</scope>
    <source>
        <strain evidence="2">DSM 100886 HEG_-6_39</strain>
    </source>
</reference>
<accession>A0A143PP39</accession>
<reference evidence="2" key="2">
    <citation type="submission" date="2016-04" db="EMBL/GenBank/DDBJ databases">
        <title>First Complete Genome Sequence of a Subdivision 6 Acidobacterium.</title>
        <authorList>
            <person name="Huang S."/>
            <person name="Vieira S."/>
            <person name="Bunk B."/>
            <person name="Riedel T."/>
            <person name="Sproeer C."/>
            <person name="Overmann J."/>
        </authorList>
    </citation>
    <scope>NUCLEOTIDE SEQUENCE [LARGE SCALE GENOMIC DNA]</scope>
    <source>
        <strain evidence="2">DSM 100886 HEG_-6_39</strain>
    </source>
</reference>
<protein>
    <submittedName>
        <fullName evidence="1">Uncharacterized protein</fullName>
    </submittedName>
</protein>
<sequence>MPLDPDAPDPVAAPSRVRLWTLHKDGRTATCDAQAHMLGVEIVSEVDGDVRRTEVARTPQAGQALADEEARHQHVRRALADGVNGRVSGRSIR</sequence>